<keyword evidence="7" id="KW-0378">Hydrolase</keyword>
<protein>
    <recommendedName>
        <fullName evidence="3">ribonuclease H</fullName>
        <ecNumber evidence="3">3.1.26.4</ecNumber>
    </recommendedName>
</protein>
<dbReference type="PANTHER" id="PTHR10642:SF26">
    <property type="entry name" value="RIBONUCLEASE H1"/>
    <property type="match status" value="1"/>
</dbReference>
<evidence type="ECO:0000256" key="8">
    <source>
        <dbReference type="SAM" id="MobiDB-lite"/>
    </source>
</evidence>
<proteinExistence type="inferred from homology"/>
<keyword evidence="11" id="KW-1185">Reference proteome</keyword>
<evidence type="ECO:0000256" key="2">
    <source>
        <dbReference type="ARBA" id="ARBA00005300"/>
    </source>
</evidence>
<evidence type="ECO:0000256" key="1">
    <source>
        <dbReference type="ARBA" id="ARBA00000077"/>
    </source>
</evidence>
<evidence type="ECO:0000256" key="5">
    <source>
        <dbReference type="ARBA" id="ARBA00022723"/>
    </source>
</evidence>
<comment type="caution">
    <text evidence="10">The sequence shown here is derived from an EMBL/GenBank/DDBJ whole genome shotgun (WGS) entry which is preliminary data.</text>
</comment>
<evidence type="ECO:0000256" key="7">
    <source>
        <dbReference type="ARBA" id="ARBA00022801"/>
    </source>
</evidence>
<evidence type="ECO:0000256" key="6">
    <source>
        <dbReference type="ARBA" id="ARBA00022759"/>
    </source>
</evidence>
<dbReference type="GO" id="GO:0004523">
    <property type="term" value="F:RNA-DNA hybrid ribonuclease activity"/>
    <property type="evidence" value="ECO:0007669"/>
    <property type="project" value="UniProtKB-EC"/>
</dbReference>
<feature type="domain" description="RNase H type-1" evidence="9">
    <location>
        <begin position="142"/>
        <end position="304"/>
    </location>
</feature>
<dbReference type="InterPro" id="IPR036397">
    <property type="entry name" value="RNaseH_sf"/>
</dbReference>
<dbReference type="GO" id="GO:0046872">
    <property type="term" value="F:metal ion binding"/>
    <property type="evidence" value="ECO:0007669"/>
    <property type="project" value="UniProtKB-KW"/>
</dbReference>
<dbReference type="EMBL" id="MDYN01000013">
    <property type="protein sequence ID" value="OQD84231.1"/>
    <property type="molecule type" value="Genomic_DNA"/>
</dbReference>
<organism evidence="10 11">
    <name type="scientific">Penicillium antarcticum</name>
    <dbReference type="NCBI Taxonomy" id="416450"/>
    <lineage>
        <taxon>Eukaryota</taxon>
        <taxon>Fungi</taxon>
        <taxon>Dikarya</taxon>
        <taxon>Ascomycota</taxon>
        <taxon>Pezizomycotina</taxon>
        <taxon>Eurotiomycetes</taxon>
        <taxon>Eurotiomycetidae</taxon>
        <taxon>Eurotiales</taxon>
        <taxon>Aspergillaceae</taxon>
        <taxon>Penicillium</taxon>
    </lineage>
</organism>
<evidence type="ECO:0000313" key="10">
    <source>
        <dbReference type="EMBL" id="OQD84231.1"/>
    </source>
</evidence>
<keyword evidence="4" id="KW-0540">Nuclease</keyword>
<comment type="similarity">
    <text evidence="2">Belongs to the RNase H family.</text>
</comment>
<reference evidence="11" key="1">
    <citation type="journal article" date="2017" name="Nat. Microbiol.">
        <title>Global analysis of biosynthetic gene clusters reveals vast potential of secondary metabolite production in Penicillium species.</title>
        <authorList>
            <person name="Nielsen J.C."/>
            <person name="Grijseels S."/>
            <person name="Prigent S."/>
            <person name="Ji B."/>
            <person name="Dainat J."/>
            <person name="Nielsen K.F."/>
            <person name="Frisvad J.C."/>
            <person name="Workman M."/>
            <person name="Nielsen J."/>
        </authorList>
    </citation>
    <scope>NUCLEOTIDE SEQUENCE [LARGE SCALE GENOMIC DNA]</scope>
    <source>
        <strain evidence="11">IBT 31811</strain>
    </source>
</reference>
<dbReference type="InterPro" id="IPR050092">
    <property type="entry name" value="RNase_H"/>
</dbReference>
<gene>
    <name evidence="10" type="ORF">PENANT_c013G08739</name>
</gene>
<accession>A0A1V6Q4R2</accession>
<dbReference type="Gene3D" id="3.30.420.10">
    <property type="entry name" value="Ribonuclease H-like superfamily/Ribonuclease H"/>
    <property type="match status" value="1"/>
</dbReference>
<dbReference type="CDD" id="cd13934">
    <property type="entry name" value="RNase_H_Dikarya_like"/>
    <property type="match status" value="1"/>
</dbReference>
<dbReference type="EC" id="3.1.26.4" evidence="3"/>
<dbReference type="PROSITE" id="PS50879">
    <property type="entry name" value="RNASE_H_1"/>
    <property type="match status" value="1"/>
</dbReference>
<dbReference type="AlphaFoldDB" id="A0A1V6Q4R2"/>
<dbReference type="InterPro" id="IPR012337">
    <property type="entry name" value="RNaseH-like_sf"/>
</dbReference>
<name>A0A1V6Q4R2_9EURO</name>
<sequence length="321" mass="35842">MERFTDAELDFPCNSCGVMIGDHLNTDTHCKGEIIRVASPSHPAWANFTFSTPTPSPSPPLMIFEGLRAFPFRYPFASPSPPPPESQAREGVQTTSTRTVSESSIPTVFVPRRGNDTPDLLFQPGSPPKASPVPRRFINQDDPTQFLIYTDGACLGNGQANPKAGCSVVFRPPTRSRQFYGRLSFALEHQGPSGETHPQTSNRAELRAVIAALRFRRWTGEGFHSLVIATDSTYVVDGSTNWVYAWMQNDWNTRAGTPVKNQDLWQCLFGEIEKAHRAGLKIQFWHVSRELNEIADMYAKEGAELNRPDSFTDLVCPQNWP</sequence>
<evidence type="ECO:0000256" key="3">
    <source>
        <dbReference type="ARBA" id="ARBA00012180"/>
    </source>
</evidence>
<keyword evidence="6" id="KW-0255">Endonuclease</keyword>
<keyword evidence="5" id="KW-0479">Metal-binding</keyword>
<dbReference type="PANTHER" id="PTHR10642">
    <property type="entry name" value="RIBONUCLEASE H1"/>
    <property type="match status" value="1"/>
</dbReference>
<dbReference type="InterPro" id="IPR002156">
    <property type="entry name" value="RNaseH_domain"/>
</dbReference>
<dbReference type="SUPFAM" id="SSF53098">
    <property type="entry name" value="Ribonuclease H-like"/>
    <property type="match status" value="1"/>
</dbReference>
<evidence type="ECO:0000256" key="4">
    <source>
        <dbReference type="ARBA" id="ARBA00022722"/>
    </source>
</evidence>
<dbReference type="STRING" id="416450.A0A1V6Q4R2"/>
<feature type="compositionally biased region" description="Polar residues" evidence="8">
    <location>
        <begin position="92"/>
        <end position="106"/>
    </location>
</feature>
<feature type="region of interest" description="Disordered" evidence="8">
    <location>
        <begin position="75"/>
        <end position="137"/>
    </location>
</feature>
<comment type="catalytic activity">
    <reaction evidence="1">
        <text>Endonucleolytic cleavage to 5'-phosphomonoester.</text>
        <dbReference type="EC" id="3.1.26.4"/>
    </reaction>
</comment>
<evidence type="ECO:0000259" key="9">
    <source>
        <dbReference type="PROSITE" id="PS50879"/>
    </source>
</evidence>
<evidence type="ECO:0000313" key="11">
    <source>
        <dbReference type="Proteomes" id="UP000191672"/>
    </source>
</evidence>
<dbReference type="GO" id="GO:0043137">
    <property type="term" value="P:DNA replication, removal of RNA primer"/>
    <property type="evidence" value="ECO:0007669"/>
    <property type="project" value="TreeGrafter"/>
</dbReference>
<dbReference type="Proteomes" id="UP000191672">
    <property type="component" value="Unassembled WGS sequence"/>
</dbReference>
<dbReference type="Pfam" id="PF00075">
    <property type="entry name" value="RNase_H"/>
    <property type="match status" value="1"/>
</dbReference>
<dbReference type="GO" id="GO:0003676">
    <property type="term" value="F:nucleic acid binding"/>
    <property type="evidence" value="ECO:0007669"/>
    <property type="project" value="InterPro"/>
</dbReference>